<evidence type="ECO:0000313" key="4">
    <source>
        <dbReference type="Proteomes" id="UP001596012"/>
    </source>
</evidence>
<dbReference type="Pfam" id="PF00775">
    <property type="entry name" value="Dioxygenase_C"/>
    <property type="match status" value="1"/>
</dbReference>
<evidence type="ECO:0000259" key="2">
    <source>
        <dbReference type="Pfam" id="PF00775"/>
    </source>
</evidence>
<accession>A0ABV8YN91</accession>
<dbReference type="EMBL" id="JBHSFG010000022">
    <property type="protein sequence ID" value="MFC4465771.1"/>
    <property type="molecule type" value="Genomic_DNA"/>
</dbReference>
<dbReference type="InterPro" id="IPR000627">
    <property type="entry name" value="Intradiol_dOase_C"/>
</dbReference>
<dbReference type="Gene3D" id="2.60.130.10">
    <property type="entry name" value="Aromatic compound dioxygenase"/>
    <property type="match status" value="1"/>
</dbReference>
<protein>
    <recommendedName>
        <fullName evidence="2">Intradiol ring-cleavage dioxygenases domain-containing protein</fullName>
    </recommendedName>
</protein>
<dbReference type="InterPro" id="IPR015889">
    <property type="entry name" value="Intradiol_dOase_core"/>
</dbReference>
<comment type="caution">
    <text evidence="3">The sequence shown here is derived from an EMBL/GenBank/DDBJ whole genome shotgun (WGS) entry which is preliminary data.</text>
</comment>
<feature type="domain" description="Intradiol ring-cleavage dioxygenases" evidence="2">
    <location>
        <begin position="36"/>
        <end position="84"/>
    </location>
</feature>
<proteinExistence type="predicted"/>
<organism evidence="3 4">
    <name type="scientific">Streptomyces xiangluensis</name>
    <dbReference type="NCBI Taxonomy" id="2665720"/>
    <lineage>
        <taxon>Bacteria</taxon>
        <taxon>Bacillati</taxon>
        <taxon>Actinomycetota</taxon>
        <taxon>Actinomycetes</taxon>
        <taxon>Kitasatosporales</taxon>
        <taxon>Streptomycetaceae</taxon>
        <taxon>Streptomyces</taxon>
    </lineage>
</organism>
<reference evidence="4" key="1">
    <citation type="journal article" date="2019" name="Int. J. Syst. Evol. Microbiol.">
        <title>The Global Catalogue of Microorganisms (GCM) 10K type strain sequencing project: providing services to taxonomists for standard genome sequencing and annotation.</title>
        <authorList>
            <consortium name="The Broad Institute Genomics Platform"/>
            <consortium name="The Broad Institute Genome Sequencing Center for Infectious Disease"/>
            <person name="Wu L."/>
            <person name="Ma J."/>
        </authorList>
    </citation>
    <scope>NUCLEOTIDE SEQUENCE [LARGE SCALE GENOMIC DNA]</scope>
    <source>
        <strain evidence="4">DT43</strain>
    </source>
</reference>
<gene>
    <name evidence="3" type="ORF">ACFPH6_14790</name>
</gene>
<evidence type="ECO:0000256" key="1">
    <source>
        <dbReference type="SAM" id="MobiDB-lite"/>
    </source>
</evidence>
<sequence length="106" mass="11941">LLADHGFTSRFSRVARRKKGQVKPLTWPFFCSQRLAPRWRQRVVADDKGRFAVTAIQPAPYQIPTDGSCGRLITAAGWHAWRPATSTQGCPPPDTRPHHAAVLQRR</sequence>
<evidence type="ECO:0000313" key="3">
    <source>
        <dbReference type="EMBL" id="MFC4465771.1"/>
    </source>
</evidence>
<feature type="non-terminal residue" evidence="3">
    <location>
        <position position="1"/>
    </location>
</feature>
<dbReference type="Proteomes" id="UP001596012">
    <property type="component" value="Unassembled WGS sequence"/>
</dbReference>
<name>A0ABV8YN91_9ACTN</name>
<feature type="region of interest" description="Disordered" evidence="1">
    <location>
        <begin position="85"/>
        <end position="106"/>
    </location>
</feature>
<keyword evidence="4" id="KW-1185">Reference proteome</keyword>
<dbReference type="SUPFAM" id="SSF49482">
    <property type="entry name" value="Aromatic compound dioxygenase"/>
    <property type="match status" value="1"/>
</dbReference>